<organism evidence="1 2">
    <name type="scientific">Vaccinium darrowii</name>
    <dbReference type="NCBI Taxonomy" id="229202"/>
    <lineage>
        <taxon>Eukaryota</taxon>
        <taxon>Viridiplantae</taxon>
        <taxon>Streptophyta</taxon>
        <taxon>Embryophyta</taxon>
        <taxon>Tracheophyta</taxon>
        <taxon>Spermatophyta</taxon>
        <taxon>Magnoliopsida</taxon>
        <taxon>eudicotyledons</taxon>
        <taxon>Gunneridae</taxon>
        <taxon>Pentapetalae</taxon>
        <taxon>asterids</taxon>
        <taxon>Ericales</taxon>
        <taxon>Ericaceae</taxon>
        <taxon>Vaccinioideae</taxon>
        <taxon>Vaccinieae</taxon>
        <taxon>Vaccinium</taxon>
    </lineage>
</organism>
<gene>
    <name evidence="1" type="ORF">Vadar_020538</name>
</gene>
<dbReference type="Proteomes" id="UP000828048">
    <property type="component" value="Chromosome 9"/>
</dbReference>
<proteinExistence type="predicted"/>
<reference evidence="1 2" key="1">
    <citation type="journal article" date="2021" name="Hortic Res">
        <title>High-quality reference genome and annotation aids understanding of berry development for evergreen blueberry (Vaccinium darrowii).</title>
        <authorList>
            <person name="Yu J."/>
            <person name="Hulse-Kemp A.M."/>
            <person name="Babiker E."/>
            <person name="Staton M."/>
        </authorList>
    </citation>
    <scope>NUCLEOTIDE SEQUENCE [LARGE SCALE GENOMIC DNA]</scope>
    <source>
        <strain evidence="2">cv. NJ 8807/NJ 8810</strain>
        <tissue evidence="1">Young leaf</tissue>
    </source>
</reference>
<comment type="caution">
    <text evidence="1">The sequence shown here is derived from an EMBL/GenBank/DDBJ whole genome shotgun (WGS) entry which is preliminary data.</text>
</comment>
<sequence>MEQFLARVRTLWNTWDLRILVLLSLSLQIILTLLGNRRRSISSLWISVFVWLAYLMADWTATVALGKLSDTQVNYGNGKSLRALWAPLLLLHLGGPDTITAYSMEDNHLWTRHFFGLVVQFSVAVYVIIMSWTHSWFSTMSIPALVAGLIKYGERTYVLRWVCRDRYGDIVPIGYLGEGSDLGTNNTSEDKKFIRVLYIAHECLKKFKKYMLSYDLMNQDFSWDKVDDINLLWNAIEVEMGLMFDLFYTKTPINFRKRGWILRCITFVCIVTVVIGSTFELISTREDREKWHKVDIAITEVLVVGALALEIYAIIALYLFSDWAMLWLIKHKYNRLGKQVIQLRKKISWLFLPKQYQCNMMGHFDFISSYLKSIEADRTLINRILLLLGIDHSEYRSDKYVHKTAVPVNSRLLDPILDCCQRLRSGGRLIQDNWTGFDRSKIPPERQIFWLHITTEVCYNVEMEWDTHDDDASESSVVVSQHTMPPSGSSSSLEENRELSRTLSRYMMYILVMRPLLLPTASSDKDHLAALKDELPGAIRYFYSGEGTPDVRAACQHFLEIDEDIRDMLKPGIVNMCKHLQSKQKVERWEMLKSTWVKMLCNTAIKCHRYEHLRQLTQGGEFLTFLWFFIAQSRILSSQQKKEEVNKENSSQQEPQHGNQ</sequence>
<dbReference type="EMBL" id="CM037159">
    <property type="protein sequence ID" value="KAH7866442.1"/>
    <property type="molecule type" value="Genomic_DNA"/>
</dbReference>
<keyword evidence="2" id="KW-1185">Reference proteome</keyword>
<accession>A0ACB7ZKN6</accession>
<evidence type="ECO:0000313" key="2">
    <source>
        <dbReference type="Proteomes" id="UP000828048"/>
    </source>
</evidence>
<protein>
    <submittedName>
        <fullName evidence="1">Uncharacterized protein</fullName>
    </submittedName>
</protein>
<name>A0ACB7ZKN6_9ERIC</name>
<evidence type="ECO:0000313" key="1">
    <source>
        <dbReference type="EMBL" id="KAH7866442.1"/>
    </source>
</evidence>